<evidence type="ECO:0000256" key="5">
    <source>
        <dbReference type="ARBA" id="ARBA00038359"/>
    </source>
</evidence>
<sequence length="402" mass="44555">MENCLDPLILDPNVCPGLQPPPGVIPMDPNAYSLRPYVIETTAVCLAFTVPAVVVRIFTKGYILKKMQVEDYSLLIALAGYAAYLGVMLKAFDYNCGKHQWNVSIADTMIILKYVNIVQILYSPPMFFAKLALLLQIQRIFTVTQKNFTYWASWALIIANGAIYTAVLFAFIFACVPREKIWNPMLSGKCINTGATMITTSTINVVSDVVILVLPMLEVWKLHMPLRRKVAVAAIFATGILACAACVCRLAYTIKLIDTNDLTYWVAPAGMWGAAEFATVILCCCFPTFPRFLTFLRGKDRSSKSYSYGSNLKAEPSGSHSKSTGKNPKSPYSWNETMPDGPYIQLDERTLASRSEHVITTADSLESLRRLGIGAILRTTEIETSSVHLDNGTQKDETLLAR</sequence>
<dbReference type="GeneID" id="54585505"/>
<dbReference type="Proteomes" id="UP000800094">
    <property type="component" value="Unassembled WGS sequence"/>
</dbReference>
<feature type="transmembrane region" description="Helical" evidence="7">
    <location>
        <begin position="194"/>
        <end position="217"/>
    </location>
</feature>
<feature type="transmembrane region" description="Helical" evidence="7">
    <location>
        <begin position="71"/>
        <end position="91"/>
    </location>
</feature>
<evidence type="ECO:0000313" key="10">
    <source>
        <dbReference type="Proteomes" id="UP000800094"/>
    </source>
</evidence>
<accession>A0A6A6I6B3</accession>
<dbReference type="GO" id="GO:0016020">
    <property type="term" value="C:membrane"/>
    <property type="evidence" value="ECO:0007669"/>
    <property type="project" value="UniProtKB-SubCell"/>
</dbReference>
<dbReference type="RefSeq" id="XP_033680860.1">
    <property type="nucleotide sequence ID" value="XM_033832175.1"/>
</dbReference>
<feature type="region of interest" description="Disordered" evidence="6">
    <location>
        <begin position="306"/>
        <end position="336"/>
    </location>
</feature>
<comment type="subcellular location">
    <subcellularLocation>
        <location evidence="1">Membrane</location>
        <topology evidence="1">Multi-pass membrane protein</topology>
    </subcellularLocation>
</comment>
<dbReference type="OrthoDB" id="5342292at2759"/>
<evidence type="ECO:0000256" key="2">
    <source>
        <dbReference type="ARBA" id="ARBA00022692"/>
    </source>
</evidence>
<dbReference type="AlphaFoldDB" id="A0A6A6I6B3"/>
<evidence type="ECO:0000256" key="6">
    <source>
        <dbReference type="SAM" id="MobiDB-lite"/>
    </source>
</evidence>
<feature type="transmembrane region" description="Helical" evidence="7">
    <location>
        <begin position="111"/>
        <end position="136"/>
    </location>
</feature>
<dbReference type="PANTHER" id="PTHR33048">
    <property type="entry name" value="PTH11-LIKE INTEGRAL MEMBRANE PROTEIN (AFU_ORTHOLOGUE AFUA_5G11245)"/>
    <property type="match status" value="1"/>
</dbReference>
<evidence type="ECO:0000256" key="4">
    <source>
        <dbReference type="ARBA" id="ARBA00023136"/>
    </source>
</evidence>
<dbReference type="InterPro" id="IPR049326">
    <property type="entry name" value="Rhodopsin_dom_fungi"/>
</dbReference>
<feature type="domain" description="Rhodopsin" evidence="8">
    <location>
        <begin position="55"/>
        <end position="291"/>
    </location>
</feature>
<gene>
    <name evidence="9" type="ORF">BU26DRAFT_552887</name>
</gene>
<feature type="transmembrane region" description="Helical" evidence="7">
    <location>
        <begin position="229"/>
        <end position="252"/>
    </location>
</feature>
<keyword evidence="3 7" id="KW-1133">Transmembrane helix</keyword>
<keyword evidence="10" id="KW-1185">Reference proteome</keyword>
<feature type="transmembrane region" description="Helical" evidence="7">
    <location>
        <begin position="264"/>
        <end position="289"/>
    </location>
</feature>
<evidence type="ECO:0000256" key="1">
    <source>
        <dbReference type="ARBA" id="ARBA00004141"/>
    </source>
</evidence>
<organism evidence="9 10">
    <name type="scientific">Trematosphaeria pertusa</name>
    <dbReference type="NCBI Taxonomy" id="390896"/>
    <lineage>
        <taxon>Eukaryota</taxon>
        <taxon>Fungi</taxon>
        <taxon>Dikarya</taxon>
        <taxon>Ascomycota</taxon>
        <taxon>Pezizomycotina</taxon>
        <taxon>Dothideomycetes</taxon>
        <taxon>Pleosporomycetidae</taxon>
        <taxon>Pleosporales</taxon>
        <taxon>Massarineae</taxon>
        <taxon>Trematosphaeriaceae</taxon>
        <taxon>Trematosphaeria</taxon>
    </lineage>
</organism>
<dbReference type="EMBL" id="ML987199">
    <property type="protein sequence ID" value="KAF2245856.1"/>
    <property type="molecule type" value="Genomic_DNA"/>
</dbReference>
<feature type="compositionally biased region" description="Polar residues" evidence="6">
    <location>
        <begin position="318"/>
        <end position="336"/>
    </location>
</feature>
<feature type="transmembrane region" description="Helical" evidence="7">
    <location>
        <begin position="37"/>
        <end position="59"/>
    </location>
</feature>
<keyword evidence="2 7" id="KW-0812">Transmembrane</keyword>
<evidence type="ECO:0000313" key="9">
    <source>
        <dbReference type="EMBL" id="KAF2245856.1"/>
    </source>
</evidence>
<dbReference type="InterPro" id="IPR052337">
    <property type="entry name" value="SAT4-like"/>
</dbReference>
<evidence type="ECO:0000259" key="8">
    <source>
        <dbReference type="Pfam" id="PF20684"/>
    </source>
</evidence>
<reference evidence="9" key="1">
    <citation type="journal article" date="2020" name="Stud. Mycol.">
        <title>101 Dothideomycetes genomes: a test case for predicting lifestyles and emergence of pathogens.</title>
        <authorList>
            <person name="Haridas S."/>
            <person name="Albert R."/>
            <person name="Binder M."/>
            <person name="Bloem J."/>
            <person name="Labutti K."/>
            <person name="Salamov A."/>
            <person name="Andreopoulos B."/>
            <person name="Baker S."/>
            <person name="Barry K."/>
            <person name="Bills G."/>
            <person name="Bluhm B."/>
            <person name="Cannon C."/>
            <person name="Castanera R."/>
            <person name="Culley D."/>
            <person name="Daum C."/>
            <person name="Ezra D."/>
            <person name="Gonzalez J."/>
            <person name="Henrissat B."/>
            <person name="Kuo A."/>
            <person name="Liang C."/>
            <person name="Lipzen A."/>
            <person name="Lutzoni F."/>
            <person name="Magnuson J."/>
            <person name="Mondo S."/>
            <person name="Nolan M."/>
            <person name="Ohm R."/>
            <person name="Pangilinan J."/>
            <person name="Park H.-J."/>
            <person name="Ramirez L."/>
            <person name="Alfaro M."/>
            <person name="Sun H."/>
            <person name="Tritt A."/>
            <person name="Yoshinaga Y."/>
            <person name="Zwiers L.-H."/>
            <person name="Turgeon B."/>
            <person name="Goodwin S."/>
            <person name="Spatafora J."/>
            <person name="Crous P."/>
            <person name="Grigoriev I."/>
        </authorList>
    </citation>
    <scope>NUCLEOTIDE SEQUENCE</scope>
    <source>
        <strain evidence="9">CBS 122368</strain>
    </source>
</reference>
<proteinExistence type="inferred from homology"/>
<comment type="similarity">
    <text evidence="5">Belongs to the SAT4 family.</text>
</comment>
<evidence type="ECO:0000256" key="3">
    <source>
        <dbReference type="ARBA" id="ARBA00022989"/>
    </source>
</evidence>
<protein>
    <recommendedName>
        <fullName evidence="8">Rhodopsin domain-containing protein</fullName>
    </recommendedName>
</protein>
<keyword evidence="4 7" id="KW-0472">Membrane</keyword>
<feature type="transmembrane region" description="Helical" evidence="7">
    <location>
        <begin position="148"/>
        <end position="174"/>
    </location>
</feature>
<evidence type="ECO:0000256" key="7">
    <source>
        <dbReference type="SAM" id="Phobius"/>
    </source>
</evidence>
<name>A0A6A6I6B3_9PLEO</name>
<dbReference type="PANTHER" id="PTHR33048:SF47">
    <property type="entry name" value="INTEGRAL MEMBRANE PROTEIN-RELATED"/>
    <property type="match status" value="1"/>
</dbReference>
<dbReference type="Pfam" id="PF20684">
    <property type="entry name" value="Fung_rhodopsin"/>
    <property type="match status" value="1"/>
</dbReference>